<dbReference type="InterPro" id="IPR002528">
    <property type="entry name" value="MATE_fam"/>
</dbReference>
<dbReference type="CDD" id="cd12082">
    <property type="entry name" value="MATE_like"/>
    <property type="match status" value="1"/>
</dbReference>
<gene>
    <name evidence="7" type="ORF">ACI2L5_30650</name>
</gene>
<evidence type="ECO:0000256" key="4">
    <source>
        <dbReference type="ARBA" id="ARBA00022448"/>
    </source>
</evidence>
<organism evidence="7 8">
    <name type="scientific">Streptomyces milbemycinicus</name>
    <dbReference type="NCBI Taxonomy" id="476552"/>
    <lineage>
        <taxon>Bacteria</taxon>
        <taxon>Bacillati</taxon>
        <taxon>Actinomycetota</taxon>
        <taxon>Actinomycetes</taxon>
        <taxon>Kitasatosporales</taxon>
        <taxon>Streptomycetaceae</taxon>
        <taxon>Streptomyces</taxon>
    </lineage>
</organism>
<keyword evidence="6" id="KW-1133">Transmembrane helix</keyword>
<evidence type="ECO:0000256" key="5">
    <source>
        <dbReference type="ARBA" id="ARBA00031636"/>
    </source>
</evidence>
<feature type="transmembrane region" description="Helical" evidence="6">
    <location>
        <begin position="21"/>
        <end position="43"/>
    </location>
</feature>
<protein>
    <recommendedName>
        <fullName evidence="3">Probable multidrug resistance protein NorM</fullName>
    </recommendedName>
    <alternativeName>
        <fullName evidence="5">Multidrug-efflux transporter</fullName>
    </alternativeName>
</protein>
<feature type="transmembrane region" description="Helical" evidence="6">
    <location>
        <begin position="362"/>
        <end position="386"/>
    </location>
</feature>
<feature type="transmembrane region" description="Helical" evidence="6">
    <location>
        <begin position="173"/>
        <end position="192"/>
    </location>
</feature>
<feature type="transmembrane region" description="Helical" evidence="6">
    <location>
        <begin position="136"/>
        <end position="161"/>
    </location>
</feature>
<accession>A0ABW8LW77</accession>
<name>A0ABW8LW77_9ACTN</name>
<feature type="transmembrane region" description="Helical" evidence="6">
    <location>
        <begin position="101"/>
        <end position="121"/>
    </location>
</feature>
<comment type="function">
    <text evidence="1">Multidrug efflux pump.</text>
</comment>
<keyword evidence="4" id="KW-0813">Transport</keyword>
<feature type="transmembrane region" description="Helical" evidence="6">
    <location>
        <begin position="240"/>
        <end position="268"/>
    </location>
</feature>
<dbReference type="PANTHER" id="PTHR43298:SF2">
    <property type="entry name" value="FMN_FAD EXPORTER YEEO-RELATED"/>
    <property type="match status" value="1"/>
</dbReference>
<keyword evidence="6" id="KW-0812">Transmembrane</keyword>
<dbReference type="InterPro" id="IPR050222">
    <property type="entry name" value="MATE_MdtK"/>
</dbReference>
<evidence type="ECO:0000256" key="1">
    <source>
        <dbReference type="ARBA" id="ARBA00003408"/>
    </source>
</evidence>
<feature type="transmembrane region" description="Helical" evidence="6">
    <location>
        <begin position="393"/>
        <end position="412"/>
    </location>
</feature>
<evidence type="ECO:0000313" key="7">
    <source>
        <dbReference type="EMBL" id="MFK4269265.1"/>
    </source>
</evidence>
<comment type="caution">
    <text evidence="7">The sequence shown here is derived from an EMBL/GenBank/DDBJ whole genome shotgun (WGS) entry which is preliminary data.</text>
</comment>
<dbReference type="RefSeq" id="WP_358631900.1">
    <property type="nucleotide sequence ID" value="NZ_JBFACG010000001.1"/>
</dbReference>
<proteinExistence type="inferred from homology"/>
<feature type="transmembrane region" description="Helical" evidence="6">
    <location>
        <begin position="49"/>
        <end position="68"/>
    </location>
</feature>
<keyword evidence="6" id="KW-0472">Membrane</keyword>
<feature type="transmembrane region" description="Helical" evidence="6">
    <location>
        <begin position="288"/>
        <end position="308"/>
    </location>
</feature>
<feature type="transmembrane region" description="Helical" evidence="6">
    <location>
        <begin position="418"/>
        <end position="438"/>
    </location>
</feature>
<dbReference type="Pfam" id="PF01554">
    <property type="entry name" value="MatE"/>
    <property type="match status" value="2"/>
</dbReference>
<feature type="transmembrane region" description="Helical" evidence="6">
    <location>
        <begin position="320"/>
        <end position="342"/>
    </location>
</feature>
<evidence type="ECO:0000256" key="3">
    <source>
        <dbReference type="ARBA" id="ARBA00020268"/>
    </source>
</evidence>
<evidence type="ECO:0000256" key="6">
    <source>
        <dbReference type="SAM" id="Phobius"/>
    </source>
</evidence>
<keyword evidence="8" id="KW-1185">Reference proteome</keyword>
<dbReference type="PANTHER" id="PTHR43298">
    <property type="entry name" value="MULTIDRUG RESISTANCE PROTEIN NORM-RELATED"/>
    <property type="match status" value="1"/>
</dbReference>
<dbReference type="EMBL" id="JBJDQH010000010">
    <property type="protein sequence ID" value="MFK4269265.1"/>
    <property type="molecule type" value="Genomic_DNA"/>
</dbReference>
<comment type="similarity">
    <text evidence="2">Belongs to the multi antimicrobial extrusion (MATE) (TC 2.A.66.1) family.</text>
</comment>
<evidence type="ECO:0000256" key="2">
    <source>
        <dbReference type="ARBA" id="ARBA00010199"/>
    </source>
</evidence>
<evidence type="ECO:0000313" key="8">
    <source>
        <dbReference type="Proteomes" id="UP001620295"/>
    </source>
</evidence>
<reference evidence="7 8" key="1">
    <citation type="submission" date="2024-11" db="EMBL/GenBank/DDBJ databases">
        <title>The Natural Products Discovery Center: Release of the First 8490 Sequenced Strains for Exploring Actinobacteria Biosynthetic Diversity.</title>
        <authorList>
            <person name="Kalkreuter E."/>
            <person name="Kautsar S.A."/>
            <person name="Yang D."/>
            <person name="Bader C.D."/>
            <person name="Teijaro C.N."/>
            <person name="Fluegel L."/>
            <person name="Davis C.M."/>
            <person name="Simpson J.R."/>
            <person name="Lauterbach L."/>
            <person name="Steele A.D."/>
            <person name="Gui C."/>
            <person name="Meng S."/>
            <person name="Li G."/>
            <person name="Viehrig K."/>
            <person name="Ye F."/>
            <person name="Su P."/>
            <person name="Kiefer A.F."/>
            <person name="Nichols A."/>
            <person name="Cepeda A.J."/>
            <person name="Yan W."/>
            <person name="Fan B."/>
            <person name="Jiang Y."/>
            <person name="Adhikari A."/>
            <person name="Zheng C.-J."/>
            <person name="Schuster L."/>
            <person name="Cowan T.M."/>
            <person name="Smanski M.J."/>
            <person name="Chevrette M.G."/>
            <person name="De Carvalho L.P.S."/>
            <person name="Shen B."/>
        </authorList>
    </citation>
    <scope>NUCLEOTIDE SEQUENCE [LARGE SCALE GENOMIC DNA]</scope>
    <source>
        <strain evidence="7 8">NPDC020863</strain>
    </source>
</reference>
<dbReference type="Proteomes" id="UP001620295">
    <property type="component" value="Unassembled WGS sequence"/>
</dbReference>
<sequence>MAENKPSGPGGEKKTRQIAGAALPLYLTMIASSAASLVDTAVLGRHATASLAAFAVTLAVFSPATAAVSGAMRGVMPFVATYKDNADDADGLLPVLRNGMWLGICVGLLGAAAVASVPLIGRAGGVPQSTLDELGVFPYILACSVLVMSIAATATSTLVGLGKGKAVMRSGMTGTGAAVVLSLILVGGVGSFEGFGLPGAGIAMLTSSVINASLAHVQLRRDTVLAGRSLRLGRPHPREVLKLAAVGIPLAATVLIKFAVLGVLAFSAARVNTDSAAVHSISLSLVNLMFTAAVAVGQATVPLMAAHVKTGDVQEVRRSAHAGVLVALGAVCGLALLLVVARTPVISLFTKDTGLHDKVLDLLPIVLLAVLADAAQAVFGFGLIGIKRTVPSLVIFAICYGLLALVALPVGAAGGLKALWLSLAGANLLLVAGQAFFFQRRSGSLTRPEPAPASA</sequence>